<feature type="domain" description="Fibronectin type-III" evidence="1">
    <location>
        <begin position="217"/>
        <end position="299"/>
    </location>
</feature>
<organism evidence="2">
    <name type="scientific">marine metagenome</name>
    <dbReference type="NCBI Taxonomy" id="408172"/>
    <lineage>
        <taxon>unclassified sequences</taxon>
        <taxon>metagenomes</taxon>
        <taxon>ecological metagenomes</taxon>
    </lineage>
</organism>
<dbReference type="Gene3D" id="2.60.40.1120">
    <property type="entry name" value="Carboxypeptidase-like, regulatory domain"/>
    <property type="match status" value="1"/>
</dbReference>
<accession>A0A381PF68</accession>
<name>A0A381PF68_9ZZZZ</name>
<evidence type="ECO:0000313" key="2">
    <source>
        <dbReference type="EMBL" id="SUZ65656.1"/>
    </source>
</evidence>
<dbReference type="Gene3D" id="2.60.40.10">
    <property type="entry name" value="Immunoglobulins"/>
    <property type="match status" value="2"/>
</dbReference>
<dbReference type="SUPFAM" id="SSF49265">
    <property type="entry name" value="Fibronectin type III"/>
    <property type="match status" value="1"/>
</dbReference>
<evidence type="ECO:0000259" key="1">
    <source>
        <dbReference type="PROSITE" id="PS50853"/>
    </source>
</evidence>
<dbReference type="PANTHER" id="PTHR47135:SF3">
    <property type="entry name" value="FIBRONECTIN TYPE-III DOMAIN-CONTAINING PROTEIN"/>
    <property type="match status" value="1"/>
</dbReference>
<dbReference type="PANTHER" id="PTHR47135">
    <property type="entry name" value="FIBRONECTIN TYPE III DOMAIN-CONTAINING PROTEIN 7"/>
    <property type="match status" value="1"/>
</dbReference>
<gene>
    <name evidence="2" type="ORF">METZ01_LOCUS18510</name>
</gene>
<proteinExistence type="predicted"/>
<dbReference type="InterPro" id="IPR003961">
    <property type="entry name" value="FN3_dom"/>
</dbReference>
<sequence length="992" mass="110311">MKVRTTICALFILLAIIKAEEVAITGVIQDTTNAPIKKAAVTLLNLRNAVLAEESTNRKGEFTIKDIEPDYYYLLVKYEGQVPGEKETYRIKLNPGSMKKNKSLDLQLMLPIEKNTVLVYSFAGTGPITDHDPVLNLNPPALETSPEHIAVSWEDIQHAASYVLFENGAEIQRDSVNRYERDVPSGKEFCYEVQALDDFGFSGLRTGMICNSAPTQKPRDIQVKVAKNTLTLTWSVVHGAESYNIYRDGERVGAGIDTTSFTDPGLEYNRDYIYAVAAMDSLEKESKKSIEIKGTTHEFVPAPILSSVKDETELVLIWNEVELAKSFNIYRDDEFVVNVQSTSFSETRPPGEKHCYVAKAVDQYNEESDPSNTHCAKVEIKAPTGVTADGGVNTIYLNWNAVVGAVSYNVYQAPKEDSLVYFQNVNIPHIAIDPLPYGEEFCYAISGVDPDGDRSEYSQVRCTTVLTAPDFSIHKFALIEPSGNGYVDPREKGKLQFAVHNSGQSPAHSVELTLSPLDTTGEVFVATTVVIDTLIPDKIEFAEFDIEAALTVETAERSYELTMTCNEGIILEEPYKATIETKEAKPAKLIIADFAISNDFGTHYIPESEEVLITIRLQNIGEGNTEYAVVDIPDSATFSTPGFAGSITTPGIAPGDYFDVEIPLMSKEQSFIIDFQVTDYLDVTTSQKLELDLLKHYLHPEDMTTLSVGADSVDLAQDTDSAIDVDSNIPFGRKNPQGMAIILSTEHYEDGNYPRLEYADRDGITMREYFQSAFGLSDYQLLPSKPWQMEGGPTLNDLINTFDPHQGDLRRRIVNSKKYSGVEEIDILIYYRGLGEWIEGEPYLVPKDAKFTRDVTKFSLDRFVKDLSILSVLSSIQSVTLFLDITFTNPKEAAGSLWEFPEVNEKICILSASSKGESSQLYPLKKHSLFLYSLLKGLSSGDEDGDAVVELGELTDFVYKSVPQELRGIPNTSRQNPALYGLDLKRTILNLR</sequence>
<dbReference type="AlphaFoldDB" id="A0A381PF68"/>
<dbReference type="Pfam" id="PF13620">
    <property type="entry name" value="CarboxypepD_reg"/>
    <property type="match status" value="1"/>
</dbReference>
<dbReference type="CDD" id="cd00063">
    <property type="entry name" value="FN3"/>
    <property type="match status" value="1"/>
</dbReference>
<dbReference type="InterPro" id="IPR036116">
    <property type="entry name" value="FN3_sf"/>
</dbReference>
<dbReference type="InterPro" id="IPR008969">
    <property type="entry name" value="CarboxyPept-like_regulatory"/>
</dbReference>
<protein>
    <recommendedName>
        <fullName evidence="1">Fibronectin type-III domain-containing protein</fullName>
    </recommendedName>
</protein>
<dbReference type="SUPFAM" id="SSF49464">
    <property type="entry name" value="Carboxypeptidase regulatory domain-like"/>
    <property type="match status" value="1"/>
</dbReference>
<reference evidence="2" key="1">
    <citation type="submission" date="2018-05" db="EMBL/GenBank/DDBJ databases">
        <authorList>
            <person name="Lanie J.A."/>
            <person name="Ng W.-L."/>
            <person name="Kazmierczak K.M."/>
            <person name="Andrzejewski T.M."/>
            <person name="Davidsen T.M."/>
            <person name="Wayne K.J."/>
            <person name="Tettelin H."/>
            <person name="Glass J.I."/>
            <person name="Rusch D."/>
            <person name="Podicherti R."/>
            <person name="Tsui H.-C.T."/>
            <person name="Winkler M.E."/>
        </authorList>
    </citation>
    <scope>NUCLEOTIDE SEQUENCE</scope>
</reference>
<dbReference type="PROSITE" id="PS50853">
    <property type="entry name" value="FN3"/>
    <property type="match status" value="1"/>
</dbReference>
<dbReference type="EMBL" id="UINC01000965">
    <property type="protein sequence ID" value="SUZ65656.1"/>
    <property type="molecule type" value="Genomic_DNA"/>
</dbReference>
<dbReference type="InterPro" id="IPR013783">
    <property type="entry name" value="Ig-like_fold"/>
</dbReference>